<organism evidence="1 2">
    <name type="scientific">Paxillus rubicundulus Ve08.2h10</name>
    <dbReference type="NCBI Taxonomy" id="930991"/>
    <lineage>
        <taxon>Eukaryota</taxon>
        <taxon>Fungi</taxon>
        <taxon>Dikarya</taxon>
        <taxon>Basidiomycota</taxon>
        <taxon>Agaricomycotina</taxon>
        <taxon>Agaricomycetes</taxon>
        <taxon>Agaricomycetidae</taxon>
        <taxon>Boletales</taxon>
        <taxon>Paxilineae</taxon>
        <taxon>Paxillaceae</taxon>
        <taxon>Paxillus</taxon>
    </lineage>
</organism>
<accession>A0A0D0D1S8</accession>
<protein>
    <submittedName>
        <fullName evidence="1">Uncharacterized protein</fullName>
    </submittedName>
</protein>
<dbReference type="EMBL" id="KN826946">
    <property type="protein sequence ID" value="KIK77521.1"/>
    <property type="molecule type" value="Genomic_DNA"/>
</dbReference>
<feature type="non-terminal residue" evidence="1">
    <location>
        <position position="1"/>
    </location>
</feature>
<reference evidence="1 2" key="1">
    <citation type="submission" date="2014-04" db="EMBL/GenBank/DDBJ databases">
        <authorList>
            <consortium name="DOE Joint Genome Institute"/>
            <person name="Kuo A."/>
            <person name="Kohler A."/>
            <person name="Jargeat P."/>
            <person name="Nagy L.G."/>
            <person name="Floudas D."/>
            <person name="Copeland A."/>
            <person name="Barry K.W."/>
            <person name="Cichocki N."/>
            <person name="Veneault-Fourrey C."/>
            <person name="LaButti K."/>
            <person name="Lindquist E.A."/>
            <person name="Lipzen A."/>
            <person name="Lundell T."/>
            <person name="Morin E."/>
            <person name="Murat C."/>
            <person name="Sun H."/>
            <person name="Tunlid A."/>
            <person name="Henrissat B."/>
            <person name="Grigoriev I.V."/>
            <person name="Hibbett D.S."/>
            <person name="Martin F."/>
            <person name="Nordberg H.P."/>
            <person name="Cantor M.N."/>
            <person name="Hua S.X."/>
        </authorList>
    </citation>
    <scope>NUCLEOTIDE SEQUENCE [LARGE SCALE GENOMIC DNA]</scope>
    <source>
        <strain evidence="1 2">Ve08.2h10</strain>
    </source>
</reference>
<sequence length="173" mass="19782">KLVHWMNDQTDLLVSWLTSHSANCHILFYKNKRDLADHATDKPSAKDKTGIHDIIAKCIFEMDAEWAQQYVTSPKKFSTCVGNHISYLHKVFVKHYTKLNRTGQGIQPGDGAMNLHSIYFKLLTFVPKDFPFYNNLYGIWNGILNFTTKFTMSQPGKSWGANHLRLIATCSKG</sequence>
<reference evidence="2" key="2">
    <citation type="submission" date="2015-01" db="EMBL/GenBank/DDBJ databases">
        <title>Evolutionary Origins and Diversification of the Mycorrhizal Mutualists.</title>
        <authorList>
            <consortium name="DOE Joint Genome Institute"/>
            <consortium name="Mycorrhizal Genomics Consortium"/>
            <person name="Kohler A."/>
            <person name="Kuo A."/>
            <person name="Nagy L.G."/>
            <person name="Floudas D."/>
            <person name="Copeland A."/>
            <person name="Barry K.W."/>
            <person name="Cichocki N."/>
            <person name="Veneault-Fourrey C."/>
            <person name="LaButti K."/>
            <person name="Lindquist E.A."/>
            <person name="Lipzen A."/>
            <person name="Lundell T."/>
            <person name="Morin E."/>
            <person name="Murat C."/>
            <person name="Riley R."/>
            <person name="Ohm R."/>
            <person name="Sun H."/>
            <person name="Tunlid A."/>
            <person name="Henrissat B."/>
            <person name="Grigoriev I.V."/>
            <person name="Hibbett D.S."/>
            <person name="Martin F."/>
        </authorList>
    </citation>
    <scope>NUCLEOTIDE SEQUENCE [LARGE SCALE GENOMIC DNA]</scope>
    <source>
        <strain evidence="2">Ve08.2h10</strain>
    </source>
</reference>
<evidence type="ECO:0000313" key="2">
    <source>
        <dbReference type="Proteomes" id="UP000054538"/>
    </source>
</evidence>
<dbReference type="HOGENOM" id="CLU_041175_2_1_1"/>
<evidence type="ECO:0000313" key="1">
    <source>
        <dbReference type="EMBL" id="KIK77521.1"/>
    </source>
</evidence>
<feature type="non-terminal residue" evidence="1">
    <location>
        <position position="173"/>
    </location>
</feature>
<keyword evidence="2" id="KW-1185">Reference proteome</keyword>
<dbReference type="OrthoDB" id="2692640at2759"/>
<dbReference type="Proteomes" id="UP000054538">
    <property type="component" value="Unassembled WGS sequence"/>
</dbReference>
<name>A0A0D0D1S8_9AGAM</name>
<gene>
    <name evidence="1" type="ORF">PAXRUDRAFT_76514</name>
</gene>
<dbReference type="AlphaFoldDB" id="A0A0D0D1S8"/>
<proteinExistence type="predicted"/>
<dbReference type="InParanoid" id="A0A0D0D1S8"/>